<name>A0AAD9JY70_RIDPI</name>
<gene>
    <name evidence="1" type="ORF">NP493_1606g00052</name>
</gene>
<keyword evidence="2" id="KW-1185">Reference proteome</keyword>
<evidence type="ECO:0000313" key="2">
    <source>
        <dbReference type="Proteomes" id="UP001209878"/>
    </source>
</evidence>
<dbReference type="EMBL" id="JAODUO010001606">
    <property type="protein sequence ID" value="KAK2161076.1"/>
    <property type="molecule type" value="Genomic_DNA"/>
</dbReference>
<reference evidence="1" key="1">
    <citation type="journal article" date="2023" name="Mol. Biol. Evol.">
        <title>Third-Generation Sequencing Reveals the Adaptive Role of the Epigenome in Three Deep-Sea Polychaetes.</title>
        <authorList>
            <person name="Perez M."/>
            <person name="Aroh O."/>
            <person name="Sun Y."/>
            <person name="Lan Y."/>
            <person name="Juniper S.K."/>
            <person name="Young C.R."/>
            <person name="Angers B."/>
            <person name="Qian P.Y."/>
        </authorList>
    </citation>
    <scope>NUCLEOTIDE SEQUENCE</scope>
    <source>
        <strain evidence="1">R07B-5</strain>
    </source>
</reference>
<proteinExistence type="predicted"/>
<comment type="caution">
    <text evidence="1">The sequence shown here is derived from an EMBL/GenBank/DDBJ whole genome shotgun (WGS) entry which is preliminary data.</text>
</comment>
<accession>A0AAD9JY70</accession>
<organism evidence="1 2">
    <name type="scientific">Ridgeia piscesae</name>
    <name type="common">Tubeworm</name>
    <dbReference type="NCBI Taxonomy" id="27915"/>
    <lineage>
        <taxon>Eukaryota</taxon>
        <taxon>Metazoa</taxon>
        <taxon>Spiralia</taxon>
        <taxon>Lophotrochozoa</taxon>
        <taxon>Annelida</taxon>
        <taxon>Polychaeta</taxon>
        <taxon>Sedentaria</taxon>
        <taxon>Canalipalpata</taxon>
        <taxon>Sabellida</taxon>
        <taxon>Siboglinidae</taxon>
        <taxon>Ridgeia</taxon>
    </lineage>
</organism>
<sequence>MQNSRNSSNSRIDACVLVDSAESWRVFSFHRVRLLIPHIQPRCCVHAGDDPSVVTLARCNQRQQQQPSLETPLMGWFSLTPGGSVDSHSRTFYIKSFAGHWPPVNHIVIVPASSITLVLRKPGRSLCIGNH</sequence>
<protein>
    <submittedName>
        <fullName evidence="1">Uncharacterized protein</fullName>
    </submittedName>
</protein>
<dbReference type="AlphaFoldDB" id="A0AAD9JY70"/>
<dbReference type="Proteomes" id="UP001209878">
    <property type="component" value="Unassembled WGS sequence"/>
</dbReference>
<evidence type="ECO:0000313" key="1">
    <source>
        <dbReference type="EMBL" id="KAK2161076.1"/>
    </source>
</evidence>